<comment type="similarity">
    <text evidence="1">Belongs to the NADH dehydrogenase family.</text>
</comment>
<dbReference type="AlphaFoldDB" id="A0A2S4M7U8"/>
<gene>
    <name evidence="11" type="ORF">CYD53_10858</name>
</gene>
<evidence type="ECO:0000256" key="3">
    <source>
        <dbReference type="ARBA" id="ARBA00022630"/>
    </source>
</evidence>
<dbReference type="SUPFAM" id="SSF51905">
    <property type="entry name" value="FAD/NAD(P)-binding domain"/>
    <property type="match status" value="2"/>
</dbReference>
<dbReference type="EC" id="1.6.5.9" evidence="2"/>
<dbReference type="Proteomes" id="UP000236919">
    <property type="component" value="Unassembled WGS sequence"/>
</dbReference>
<dbReference type="PANTHER" id="PTHR43706">
    <property type="entry name" value="NADH DEHYDROGENASE"/>
    <property type="match status" value="1"/>
</dbReference>
<keyword evidence="3" id="KW-0285">Flavoprotein</keyword>
<dbReference type="Pfam" id="PF22366">
    <property type="entry name" value="NDH2_C"/>
    <property type="match status" value="1"/>
</dbReference>
<evidence type="ECO:0000256" key="8">
    <source>
        <dbReference type="ARBA" id="ARBA00047599"/>
    </source>
</evidence>
<sequence>MAPLIAPIAKRKNIVIVGAGFGGLAAAQALAEAHADITVIDRRNFHLFQPLLYQVATAALSPADISAPIRSVLRRQANAHVMLDKVTGIDREKRVVLTEGRRAVPFDYLVLATGARHSYFGRDDWAPFAPGIKTLDDATRLRARILLAFERAELETDPAARRALLTFVVIGAGPTGVELAGSIAELARKSVTRDFRSIAPGDMTVVLIEAGPRILPSFRENLAQAAAQSLEEMGVTLRLAQPVTEVTAHTVTISGRVLPAATIIWAAGVKASAAGRWLGAETDRAGRVKVGPDFTTAGEPDIFVIGDTAACVDEGGKALPGVAPAAKQAGAWVGKLIAARLASTREPKPFRYRDKGAMATIGRKSAVVDLGRIRLTGGAGWLLWSAAHVWFLIGFRNRFSVATSWLWSYLTWERGARLITGQEIARARAPDIPIRQQDAA</sequence>
<accession>A0A2S4M7U8</accession>
<feature type="domain" description="FAD/NAD(P)-binding" evidence="9">
    <location>
        <begin position="13"/>
        <end position="330"/>
    </location>
</feature>
<proteinExistence type="inferred from homology"/>
<name>A0A2S4M7U8_9HYPH</name>
<evidence type="ECO:0000256" key="6">
    <source>
        <dbReference type="ARBA" id="ARBA00023002"/>
    </source>
</evidence>
<feature type="domain" description="External alternative NADH-ubiquinone oxidoreductase-like C-terminal" evidence="10">
    <location>
        <begin position="355"/>
        <end position="410"/>
    </location>
</feature>
<protein>
    <recommendedName>
        <fullName evidence="2">NADH:ubiquinone reductase (non-electrogenic)</fullName>
        <ecNumber evidence="2">1.6.5.9</ecNumber>
    </recommendedName>
</protein>
<keyword evidence="7" id="KW-0520">NAD</keyword>
<evidence type="ECO:0000259" key="10">
    <source>
        <dbReference type="Pfam" id="PF22366"/>
    </source>
</evidence>
<dbReference type="EMBL" id="PQFZ01000008">
    <property type="protein sequence ID" value="POR50810.1"/>
    <property type="molecule type" value="Genomic_DNA"/>
</dbReference>
<dbReference type="InterPro" id="IPR045024">
    <property type="entry name" value="NDH-2"/>
</dbReference>
<dbReference type="PRINTS" id="PR00411">
    <property type="entry name" value="PNDRDTASEI"/>
</dbReference>
<evidence type="ECO:0000256" key="4">
    <source>
        <dbReference type="ARBA" id="ARBA00022827"/>
    </source>
</evidence>
<dbReference type="OrthoDB" id="9781621at2"/>
<comment type="catalytic activity">
    <reaction evidence="8">
        <text>a quinone + NADH + H(+) = a quinol + NAD(+)</text>
        <dbReference type="Rhea" id="RHEA:46160"/>
        <dbReference type="ChEBI" id="CHEBI:15378"/>
        <dbReference type="ChEBI" id="CHEBI:24646"/>
        <dbReference type="ChEBI" id="CHEBI:57540"/>
        <dbReference type="ChEBI" id="CHEBI:57945"/>
        <dbReference type="ChEBI" id="CHEBI:132124"/>
        <dbReference type="EC" id="1.6.5.9"/>
    </reaction>
</comment>
<dbReference type="InterPro" id="IPR036188">
    <property type="entry name" value="FAD/NAD-bd_sf"/>
</dbReference>
<keyword evidence="5" id="KW-0809">Transit peptide</keyword>
<keyword evidence="6" id="KW-0560">Oxidoreductase</keyword>
<dbReference type="GO" id="GO:0050136">
    <property type="term" value="F:NADH dehydrogenase (quinone) (non-electrogenic) activity"/>
    <property type="evidence" value="ECO:0007669"/>
    <property type="project" value="UniProtKB-EC"/>
</dbReference>
<dbReference type="Gene3D" id="3.50.50.100">
    <property type="match status" value="1"/>
</dbReference>
<evidence type="ECO:0000313" key="11">
    <source>
        <dbReference type="EMBL" id="POR50810.1"/>
    </source>
</evidence>
<evidence type="ECO:0000256" key="1">
    <source>
        <dbReference type="ARBA" id="ARBA00005272"/>
    </source>
</evidence>
<dbReference type="InterPro" id="IPR054585">
    <property type="entry name" value="NDH2-like_C"/>
</dbReference>
<keyword evidence="12" id="KW-1185">Reference proteome</keyword>
<reference evidence="11 12" key="1">
    <citation type="submission" date="2018-01" db="EMBL/GenBank/DDBJ databases">
        <title>Genomic Encyclopedia of Type Strains, Phase III (KMG-III): the genomes of soil and plant-associated and newly described type strains.</title>
        <authorList>
            <person name="Whitman W."/>
        </authorList>
    </citation>
    <scope>NUCLEOTIDE SEQUENCE [LARGE SCALE GENOMIC DNA]</scope>
    <source>
        <strain evidence="11 12">1131</strain>
    </source>
</reference>
<dbReference type="PANTHER" id="PTHR43706:SF47">
    <property type="entry name" value="EXTERNAL NADH-UBIQUINONE OXIDOREDUCTASE 1, MITOCHONDRIAL-RELATED"/>
    <property type="match status" value="1"/>
</dbReference>
<dbReference type="PRINTS" id="PR00368">
    <property type="entry name" value="FADPNR"/>
</dbReference>
<dbReference type="Pfam" id="PF07992">
    <property type="entry name" value="Pyr_redox_2"/>
    <property type="match status" value="1"/>
</dbReference>
<evidence type="ECO:0000313" key="12">
    <source>
        <dbReference type="Proteomes" id="UP000236919"/>
    </source>
</evidence>
<evidence type="ECO:0000259" key="9">
    <source>
        <dbReference type="Pfam" id="PF07992"/>
    </source>
</evidence>
<evidence type="ECO:0000256" key="2">
    <source>
        <dbReference type="ARBA" id="ARBA00012637"/>
    </source>
</evidence>
<comment type="caution">
    <text evidence="11">The sequence shown here is derived from an EMBL/GenBank/DDBJ whole genome shotgun (WGS) entry which is preliminary data.</text>
</comment>
<dbReference type="InterPro" id="IPR023753">
    <property type="entry name" value="FAD/NAD-binding_dom"/>
</dbReference>
<evidence type="ECO:0000256" key="7">
    <source>
        <dbReference type="ARBA" id="ARBA00023027"/>
    </source>
</evidence>
<organism evidence="11 12">
    <name type="scientific">Bosea psychrotolerans</name>
    <dbReference type="NCBI Taxonomy" id="1871628"/>
    <lineage>
        <taxon>Bacteria</taxon>
        <taxon>Pseudomonadati</taxon>
        <taxon>Pseudomonadota</taxon>
        <taxon>Alphaproteobacteria</taxon>
        <taxon>Hyphomicrobiales</taxon>
        <taxon>Boseaceae</taxon>
        <taxon>Bosea</taxon>
    </lineage>
</organism>
<keyword evidence="4" id="KW-0274">FAD</keyword>
<evidence type="ECO:0000256" key="5">
    <source>
        <dbReference type="ARBA" id="ARBA00022946"/>
    </source>
</evidence>